<evidence type="ECO:0000313" key="2">
    <source>
        <dbReference type="Proteomes" id="UP000054893"/>
    </source>
</evidence>
<dbReference type="Proteomes" id="UP000054893">
    <property type="component" value="Unassembled WGS sequence"/>
</dbReference>
<proteinExistence type="predicted"/>
<accession>A0A158HKZ7</accession>
<gene>
    <name evidence="1" type="ORF">AWB64_04750</name>
</gene>
<dbReference type="EMBL" id="FCOC02000018">
    <property type="protein sequence ID" value="SAL44753.1"/>
    <property type="molecule type" value="Genomic_DNA"/>
</dbReference>
<protein>
    <submittedName>
        <fullName evidence="1">Uncharacterized protein</fullName>
    </submittedName>
</protein>
<name>A0A158HKZ7_CABSO</name>
<organism evidence="1 2">
    <name type="scientific">Caballeronia sordidicola</name>
    <name type="common">Burkholderia sordidicola</name>
    <dbReference type="NCBI Taxonomy" id="196367"/>
    <lineage>
        <taxon>Bacteria</taxon>
        <taxon>Pseudomonadati</taxon>
        <taxon>Pseudomonadota</taxon>
        <taxon>Betaproteobacteria</taxon>
        <taxon>Burkholderiales</taxon>
        <taxon>Burkholderiaceae</taxon>
        <taxon>Caballeronia</taxon>
    </lineage>
</organism>
<evidence type="ECO:0000313" key="1">
    <source>
        <dbReference type="EMBL" id="SAL44753.1"/>
    </source>
</evidence>
<dbReference type="RefSeq" id="WP_060857830.1">
    <property type="nucleotide sequence ID" value="NZ_FCOC02000018.1"/>
</dbReference>
<sequence>MSRDLASAPLRRRLENWGNASRGAHDPVDAARITKAWQTLHVRHRDMLRMVYLWHARREVVCRRLRIPRRPVQCFELELAAARAALARVLDGGNQDREGSYSPKDGGK</sequence>
<reference evidence="1 2" key="1">
    <citation type="submission" date="2016-01" db="EMBL/GenBank/DDBJ databases">
        <authorList>
            <person name="Oliw E.H."/>
        </authorList>
    </citation>
    <scope>NUCLEOTIDE SEQUENCE [LARGE SCALE GENOMIC DNA]</scope>
    <source>
        <strain evidence="1">LMG 22029</strain>
    </source>
</reference>
<dbReference type="OrthoDB" id="9100533at2"/>
<dbReference type="AlphaFoldDB" id="A0A158HKZ7"/>